<dbReference type="Gene3D" id="3.40.50.1820">
    <property type="entry name" value="alpha/beta hydrolase"/>
    <property type="match status" value="1"/>
</dbReference>
<feature type="domain" description="Carboxylesterase type B" evidence="2">
    <location>
        <begin position="27"/>
        <end position="69"/>
    </location>
</feature>
<keyword evidence="1" id="KW-0732">Signal</keyword>
<dbReference type="PANTHER" id="PTHR45237:SF2">
    <property type="entry name" value="POSSIBLE PARA-NITROBENZYL ESTERASE"/>
    <property type="match status" value="1"/>
</dbReference>
<organism evidence="3 4">
    <name type="scientific">Globodera pallida</name>
    <name type="common">Potato cyst nematode worm</name>
    <name type="synonym">Heterodera pallida</name>
    <dbReference type="NCBI Taxonomy" id="36090"/>
    <lineage>
        <taxon>Eukaryota</taxon>
        <taxon>Metazoa</taxon>
        <taxon>Ecdysozoa</taxon>
        <taxon>Nematoda</taxon>
        <taxon>Chromadorea</taxon>
        <taxon>Rhabditida</taxon>
        <taxon>Tylenchina</taxon>
        <taxon>Tylenchomorpha</taxon>
        <taxon>Tylenchoidea</taxon>
        <taxon>Heteroderidae</taxon>
        <taxon>Heteroderinae</taxon>
        <taxon>Globodera</taxon>
    </lineage>
</organism>
<dbReference type="AlphaFoldDB" id="A0A183CNE9"/>
<dbReference type="WBParaSite" id="GPLIN_001440600">
    <property type="protein sequence ID" value="GPLIN_001440600"/>
    <property type="gene ID" value="GPLIN_001440600"/>
</dbReference>
<name>A0A183CNE9_GLOPA</name>
<dbReference type="PANTHER" id="PTHR45237">
    <property type="entry name" value="POSSIBLE PARA-NITROBENZYL ESTERASE"/>
    <property type="match status" value="1"/>
</dbReference>
<dbReference type="InterPro" id="IPR029058">
    <property type="entry name" value="AB_hydrolase_fold"/>
</dbReference>
<accession>A0A183CNE9</accession>
<reference evidence="3" key="2">
    <citation type="submission" date="2014-05" db="EMBL/GenBank/DDBJ databases">
        <title>The genome and life-stage specific transcriptomes of Globodera pallida elucidate key aspects of plant parasitism by a cyst nematode.</title>
        <authorList>
            <person name="Cotton J.A."/>
            <person name="Lilley C.J."/>
            <person name="Jones L.M."/>
            <person name="Kikuchi T."/>
            <person name="Reid A.J."/>
            <person name="Thorpe P."/>
            <person name="Tsai I.J."/>
            <person name="Beasley H."/>
            <person name="Blok V."/>
            <person name="Cock P.J.A."/>
            <person name="Van den Akker S.E."/>
            <person name="Holroyd N."/>
            <person name="Hunt M."/>
            <person name="Mantelin S."/>
            <person name="Naghra H."/>
            <person name="Pain A."/>
            <person name="Palomares-Rius J.E."/>
            <person name="Zarowiecki M."/>
            <person name="Berriman M."/>
            <person name="Jones J.T."/>
            <person name="Urwin P.E."/>
        </authorList>
    </citation>
    <scope>NUCLEOTIDE SEQUENCE [LARGE SCALE GENOMIC DNA]</scope>
    <source>
        <strain evidence="3">Lindley</strain>
    </source>
</reference>
<feature type="signal peptide" evidence="1">
    <location>
        <begin position="1"/>
        <end position="21"/>
    </location>
</feature>
<feature type="chain" id="PRO_5008147830" evidence="1">
    <location>
        <begin position="22"/>
        <end position="72"/>
    </location>
</feature>
<dbReference type="Pfam" id="PF00135">
    <property type="entry name" value="COesterase"/>
    <property type="match status" value="1"/>
</dbReference>
<keyword evidence="3" id="KW-1185">Reference proteome</keyword>
<reference evidence="4" key="3">
    <citation type="submission" date="2016-06" db="UniProtKB">
        <authorList>
            <consortium name="WormBaseParasite"/>
        </authorList>
    </citation>
    <scope>IDENTIFICATION</scope>
</reference>
<proteinExistence type="predicted"/>
<evidence type="ECO:0000313" key="4">
    <source>
        <dbReference type="WBParaSite" id="GPLIN_001440600"/>
    </source>
</evidence>
<evidence type="ECO:0000259" key="2">
    <source>
        <dbReference type="Pfam" id="PF00135"/>
    </source>
</evidence>
<dbReference type="Proteomes" id="UP000050741">
    <property type="component" value="Unassembled WGS sequence"/>
</dbReference>
<evidence type="ECO:0000256" key="1">
    <source>
        <dbReference type="SAM" id="SignalP"/>
    </source>
</evidence>
<reference evidence="3" key="1">
    <citation type="submission" date="2013-12" db="EMBL/GenBank/DDBJ databases">
        <authorList>
            <person name="Aslett M."/>
        </authorList>
    </citation>
    <scope>NUCLEOTIDE SEQUENCE [LARGE SCALE GENOMIC DNA]</scope>
    <source>
        <strain evidence="3">Lindley</strain>
    </source>
</reference>
<dbReference type="SUPFAM" id="SSF53474">
    <property type="entry name" value="alpha/beta-Hydrolases"/>
    <property type="match status" value="1"/>
</dbReference>
<sequence length="72" mass="8369">MQILPFIILLKLLFSFNGTRCQNFEKSRSVWVEQGLVKGKIFKIDGRQVQIFRGIPYAEAPVGTLRFKKVRI</sequence>
<protein>
    <submittedName>
        <fullName evidence="4">COesterase domain-containing protein</fullName>
    </submittedName>
</protein>
<evidence type="ECO:0000313" key="3">
    <source>
        <dbReference type="Proteomes" id="UP000050741"/>
    </source>
</evidence>
<dbReference type="InterPro" id="IPR002018">
    <property type="entry name" value="CarbesteraseB"/>
</dbReference>